<keyword evidence="2" id="KW-0732">Signal</keyword>
<comment type="caution">
    <text evidence="3">The sequence shown here is derived from an EMBL/GenBank/DDBJ whole genome shotgun (WGS) entry which is preliminary data.</text>
</comment>
<organism evidence="3 4">
    <name type="scientific">Liparis tanakae</name>
    <name type="common">Tanaka's snailfish</name>
    <dbReference type="NCBI Taxonomy" id="230148"/>
    <lineage>
        <taxon>Eukaryota</taxon>
        <taxon>Metazoa</taxon>
        <taxon>Chordata</taxon>
        <taxon>Craniata</taxon>
        <taxon>Vertebrata</taxon>
        <taxon>Euteleostomi</taxon>
        <taxon>Actinopterygii</taxon>
        <taxon>Neopterygii</taxon>
        <taxon>Teleostei</taxon>
        <taxon>Neoteleostei</taxon>
        <taxon>Acanthomorphata</taxon>
        <taxon>Eupercaria</taxon>
        <taxon>Perciformes</taxon>
        <taxon>Cottioidei</taxon>
        <taxon>Cottales</taxon>
        <taxon>Liparidae</taxon>
        <taxon>Liparis</taxon>
    </lineage>
</organism>
<feature type="signal peptide" evidence="2">
    <location>
        <begin position="1"/>
        <end position="23"/>
    </location>
</feature>
<name>A0A4Z2GJ44_9TELE</name>
<evidence type="ECO:0000313" key="4">
    <source>
        <dbReference type="Proteomes" id="UP000314294"/>
    </source>
</evidence>
<protein>
    <submittedName>
        <fullName evidence="3">Uncharacterized protein</fullName>
    </submittedName>
</protein>
<feature type="region of interest" description="Disordered" evidence="1">
    <location>
        <begin position="239"/>
        <end position="263"/>
    </location>
</feature>
<feature type="compositionally biased region" description="Basic and acidic residues" evidence="1">
    <location>
        <begin position="242"/>
        <end position="255"/>
    </location>
</feature>
<dbReference type="Proteomes" id="UP000314294">
    <property type="component" value="Unassembled WGS sequence"/>
</dbReference>
<feature type="chain" id="PRO_5021440804" evidence="2">
    <location>
        <begin position="24"/>
        <end position="321"/>
    </location>
</feature>
<keyword evidence="4" id="KW-1185">Reference proteome</keyword>
<proteinExistence type="predicted"/>
<gene>
    <name evidence="3" type="ORF">EYF80_036318</name>
</gene>
<sequence>MRPTVSLLLVISGWPMASRAALAGSPAFSQGDAVVPHVELLVHRYRFIDAILQKNEIMTFDSELHNHDFWRRGFFILTRSFLSLNSSLRPVSLSSSQSILELWLMVPRLQPAAKSTEEGKGKDGFSLSRSQIGSMTRRTSRFPLNRAMAPEREAAECIVHVKETSHNLSMTGQVKSPLKSYLAQFVCQQVSQKKSIGGVSHQVAIFAHDFDFFNLITIIGLQDHPGSCREVPHYHLQKKKERPCADREPDADRSKLPNTTDCPPGLLAATPPTMMPFAAQARAYGGHGCVNSLPWVTVGGGGVGGFVCQGVHHECAENLRG</sequence>
<evidence type="ECO:0000256" key="1">
    <source>
        <dbReference type="SAM" id="MobiDB-lite"/>
    </source>
</evidence>
<dbReference type="EMBL" id="SRLO01000515">
    <property type="protein sequence ID" value="TNN53476.1"/>
    <property type="molecule type" value="Genomic_DNA"/>
</dbReference>
<accession>A0A4Z2GJ44</accession>
<reference evidence="3 4" key="1">
    <citation type="submission" date="2019-03" db="EMBL/GenBank/DDBJ databases">
        <title>First draft genome of Liparis tanakae, snailfish: a comprehensive survey of snailfish specific genes.</title>
        <authorList>
            <person name="Kim W."/>
            <person name="Song I."/>
            <person name="Jeong J.-H."/>
            <person name="Kim D."/>
            <person name="Kim S."/>
            <person name="Ryu S."/>
            <person name="Song J.Y."/>
            <person name="Lee S.K."/>
        </authorList>
    </citation>
    <scope>NUCLEOTIDE SEQUENCE [LARGE SCALE GENOMIC DNA]</scope>
    <source>
        <tissue evidence="3">Muscle</tissue>
    </source>
</reference>
<evidence type="ECO:0000256" key="2">
    <source>
        <dbReference type="SAM" id="SignalP"/>
    </source>
</evidence>
<dbReference type="AlphaFoldDB" id="A0A4Z2GJ44"/>
<evidence type="ECO:0000313" key="3">
    <source>
        <dbReference type="EMBL" id="TNN53476.1"/>
    </source>
</evidence>